<protein>
    <recommendedName>
        <fullName evidence="4">Molybdopterin synthase catalytic subunit</fullName>
        <ecNumber evidence="3">2.8.1.12</ecNumber>
    </recommendedName>
    <alternativeName>
        <fullName evidence="10">MPT synthase subunit 2</fullName>
    </alternativeName>
    <alternativeName>
        <fullName evidence="8">Molybdenum cofactor biosynthesis protein E</fullName>
    </alternativeName>
    <alternativeName>
        <fullName evidence="9">Molybdopterin-converting factor large subunit</fullName>
    </alternativeName>
    <alternativeName>
        <fullName evidence="11">Molybdopterin-converting factor subunit 2</fullName>
    </alternativeName>
</protein>
<evidence type="ECO:0000256" key="5">
    <source>
        <dbReference type="ARBA" id="ARBA00022679"/>
    </source>
</evidence>
<organism evidence="13 14">
    <name type="scientific">Halomonas korlensis</name>
    <dbReference type="NCBI Taxonomy" id="463301"/>
    <lineage>
        <taxon>Bacteria</taxon>
        <taxon>Pseudomonadati</taxon>
        <taxon>Pseudomonadota</taxon>
        <taxon>Gammaproteobacteria</taxon>
        <taxon>Oceanospirillales</taxon>
        <taxon>Halomonadaceae</taxon>
        <taxon>Halomonas</taxon>
    </lineage>
</organism>
<dbReference type="PANTHER" id="PTHR23404">
    <property type="entry name" value="MOLYBDOPTERIN SYNTHASE RELATED"/>
    <property type="match status" value="1"/>
</dbReference>
<name>A0A1I7F511_9GAMM</name>
<dbReference type="EMBL" id="FPBP01000001">
    <property type="protein sequence ID" value="SFU31263.1"/>
    <property type="molecule type" value="Genomic_DNA"/>
</dbReference>
<reference evidence="14" key="1">
    <citation type="submission" date="2016-10" db="EMBL/GenBank/DDBJ databases">
        <authorList>
            <person name="Varghese N."/>
            <person name="Submissions S."/>
        </authorList>
    </citation>
    <scope>NUCLEOTIDE SEQUENCE [LARGE SCALE GENOMIC DNA]</scope>
    <source>
        <strain evidence="14">CGMCC 1.6981</strain>
    </source>
</reference>
<evidence type="ECO:0000256" key="2">
    <source>
        <dbReference type="ARBA" id="ARBA00005426"/>
    </source>
</evidence>
<dbReference type="EC" id="2.8.1.12" evidence="3"/>
<dbReference type="InterPro" id="IPR036563">
    <property type="entry name" value="MoaE_sf"/>
</dbReference>
<evidence type="ECO:0000256" key="11">
    <source>
        <dbReference type="ARBA" id="ARBA00032474"/>
    </source>
</evidence>
<dbReference type="UniPathway" id="UPA00344"/>
<evidence type="ECO:0000256" key="1">
    <source>
        <dbReference type="ARBA" id="ARBA00005046"/>
    </source>
</evidence>
<accession>A0A1I7F511</accession>
<evidence type="ECO:0000313" key="14">
    <source>
        <dbReference type="Proteomes" id="UP000198693"/>
    </source>
</evidence>
<proteinExistence type="inferred from homology"/>
<comment type="similarity">
    <text evidence="2">Belongs to the MoaE family.</text>
</comment>
<dbReference type="RefSeq" id="WP_089792091.1">
    <property type="nucleotide sequence ID" value="NZ_FPBP01000001.1"/>
</dbReference>
<evidence type="ECO:0000256" key="10">
    <source>
        <dbReference type="ARBA" id="ARBA00030781"/>
    </source>
</evidence>
<evidence type="ECO:0000256" key="7">
    <source>
        <dbReference type="ARBA" id="ARBA00026066"/>
    </source>
</evidence>
<dbReference type="CDD" id="cd00756">
    <property type="entry name" value="MoaE"/>
    <property type="match status" value="1"/>
</dbReference>
<sequence length="149" mass="16822">MIRVQEAPFDSGAEQQAMLARRTDIGAVVSFTGLVRDFNERPEVQALTLEHYPGMTESALADIVKQAESRWSLDGVSVIHRIGRLTPGDPIVLVVVASAHRRAAFEACEFIMDYLKTRAPFWKKEHASDGDYWVAERESDHRDAHRWGT</sequence>
<dbReference type="SUPFAM" id="SSF54690">
    <property type="entry name" value="Molybdopterin synthase subunit MoaE"/>
    <property type="match status" value="1"/>
</dbReference>
<dbReference type="Proteomes" id="UP000198693">
    <property type="component" value="Unassembled WGS sequence"/>
</dbReference>
<comment type="pathway">
    <text evidence="1">Cofactor biosynthesis; molybdopterin biosynthesis.</text>
</comment>
<evidence type="ECO:0000256" key="8">
    <source>
        <dbReference type="ARBA" id="ARBA00029745"/>
    </source>
</evidence>
<dbReference type="OrthoDB" id="9803224at2"/>
<keyword evidence="5" id="KW-0808">Transferase</keyword>
<dbReference type="GO" id="GO:0006777">
    <property type="term" value="P:Mo-molybdopterin cofactor biosynthetic process"/>
    <property type="evidence" value="ECO:0007669"/>
    <property type="project" value="UniProtKB-KW"/>
</dbReference>
<dbReference type="Gene3D" id="3.90.1170.40">
    <property type="entry name" value="Molybdopterin biosynthesis MoaE subunit"/>
    <property type="match status" value="1"/>
</dbReference>
<dbReference type="AlphaFoldDB" id="A0A1I7F511"/>
<dbReference type="STRING" id="463301.SAMN04487955_101239"/>
<evidence type="ECO:0000256" key="4">
    <source>
        <dbReference type="ARBA" id="ARBA00013858"/>
    </source>
</evidence>
<dbReference type="GO" id="GO:0030366">
    <property type="term" value="F:molybdopterin synthase activity"/>
    <property type="evidence" value="ECO:0007669"/>
    <property type="project" value="UniProtKB-EC"/>
</dbReference>
<evidence type="ECO:0000256" key="12">
    <source>
        <dbReference type="ARBA" id="ARBA00049878"/>
    </source>
</evidence>
<dbReference type="NCBIfam" id="NF007959">
    <property type="entry name" value="PRK10678.1"/>
    <property type="match status" value="1"/>
</dbReference>
<dbReference type="FunFam" id="3.90.1170.40:FF:000001">
    <property type="entry name" value="Molybdopterin synthase catalytic subunit MoaE"/>
    <property type="match status" value="1"/>
</dbReference>
<comment type="catalytic activity">
    <reaction evidence="12">
        <text>2 [molybdopterin-synthase sulfur-carrier protein]-C-terminal-Gly-aminoethanethioate + cyclic pyranopterin phosphate + H2O = molybdopterin + 2 [molybdopterin-synthase sulfur-carrier protein]-C-terminal Gly-Gly + 2 H(+)</text>
        <dbReference type="Rhea" id="RHEA:26333"/>
        <dbReference type="Rhea" id="RHEA-COMP:12202"/>
        <dbReference type="Rhea" id="RHEA-COMP:19907"/>
        <dbReference type="ChEBI" id="CHEBI:15377"/>
        <dbReference type="ChEBI" id="CHEBI:15378"/>
        <dbReference type="ChEBI" id="CHEBI:58698"/>
        <dbReference type="ChEBI" id="CHEBI:59648"/>
        <dbReference type="ChEBI" id="CHEBI:90778"/>
        <dbReference type="ChEBI" id="CHEBI:232372"/>
        <dbReference type="EC" id="2.8.1.12"/>
    </reaction>
</comment>
<dbReference type="InterPro" id="IPR003448">
    <property type="entry name" value="Mopterin_biosynth_MoaE"/>
</dbReference>
<evidence type="ECO:0000256" key="3">
    <source>
        <dbReference type="ARBA" id="ARBA00011950"/>
    </source>
</evidence>
<keyword evidence="14" id="KW-1185">Reference proteome</keyword>
<evidence type="ECO:0000256" key="6">
    <source>
        <dbReference type="ARBA" id="ARBA00023150"/>
    </source>
</evidence>
<evidence type="ECO:0000256" key="9">
    <source>
        <dbReference type="ARBA" id="ARBA00030407"/>
    </source>
</evidence>
<comment type="subunit">
    <text evidence="7">Heterotetramer of 2 MoaD subunits and 2 MoaE subunits. Also stable as homodimer. The enzyme changes between these two forms during catalysis.</text>
</comment>
<gene>
    <name evidence="13" type="ORF">SAMN04487955_101239</name>
</gene>
<keyword evidence="6" id="KW-0501">Molybdenum cofactor biosynthesis</keyword>
<evidence type="ECO:0000313" key="13">
    <source>
        <dbReference type="EMBL" id="SFU31263.1"/>
    </source>
</evidence>
<dbReference type="Pfam" id="PF02391">
    <property type="entry name" value="MoaE"/>
    <property type="match status" value="1"/>
</dbReference>